<reference evidence="7" key="1">
    <citation type="journal article" date="2012" name="FEMS Microbiol. Ecol.">
        <title>Characterization of a new Acidobacteria-derived moderately thermostable lipase from a Brazilian Atlantic Forest soil metagenome.</title>
        <authorList>
            <person name="Faoro H."/>
            <person name="Glogauer A."/>
            <person name="Couto G.H."/>
            <person name="de Souza E.M."/>
            <person name="Rigo L.U."/>
            <person name="Cruz L.M."/>
            <person name="Monteiro R.A."/>
            <person name="de Oliveira Pedrosa F."/>
        </authorList>
    </citation>
    <scope>NUCLEOTIDE SEQUENCE</scope>
</reference>
<evidence type="ECO:0000313" key="7">
    <source>
        <dbReference type="EMBL" id="AER58201.1"/>
    </source>
</evidence>
<evidence type="ECO:0000256" key="4">
    <source>
        <dbReference type="ARBA" id="ARBA00022989"/>
    </source>
</evidence>
<feature type="transmembrane region" description="Helical" evidence="6">
    <location>
        <begin position="168"/>
        <end position="188"/>
    </location>
</feature>
<gene>
    <name evidence="7" type="ORF">LP001_020</name>
</gene>
<sequence length="349" mass="38681">MISATPETRLRTRVFALVTILVSLAAMAWALHGVSWSDLWEEIGELDWRWIAVGALADVAAYVIQAWRWSLLLRPLGPVSTWSATRAIFVGLFANEVLPLRGGELIRCFLITRWSEIPISVTLASALIERIFDGLLLIAGLFFSFRYLQRFPLNHGQARALGLLTDGAIFLGVLIFVCAAVLAVAMYWREQALEVILDSRMFGWAHVFIEDLHRIGHSRYLYLSALVSAAHALMQIVPIYAVMQAYGLDEGSWKGAATLMILLRLGSVAPQAPGNVGLFQVLSTLGLTLFGVQQAMARRFTLILWGVVTLPLLIVGFVALVATGAKMGEIHRDARAEMRARQDELARPW</sequence>
<keyword evidence="3 6" id="KW-0812">Transmembrane</keyword>
<evidence type="ECO:0000256" key="6">
    <source>
        <dbReference type="SAM" id="Phobius"/>
    </source>
</evidence>
<dbReference type="NCBIfam" id="TIGR00374">
    <property type="entry name" value="flippase-like domain"/>
    <property type="match status" value="1"/>
</dbReference>
<evidence type="ECO:0008006" key="8">
    <source>
        <dbReference type="Google" id="ProtNLM"/>
    </source>
</evidence>
<keyword evidence="5 6" id="KW-0472">Membrane</keyword>
<keyword evidence="4 6" id="KW-1133">Transmembrane helix</keyword>
<evidence type="ECO:0000256" key="2">
    <source>
        <dbReference type="ARBA" id="ARBA00022475"/>
    </source>
</evidence>
<proteinExistence type="predicted"/>
<dbReference type="InterPro" id="IPR022791">
    <property type="entry name" value="L-PG_synthase/AglD"/>
</dbReference>
<organism evidence="7">
    <name type="scientific">uncultured Acidobacteriota bacterium</name>
    <dbReference type="NCBI Taxonomy" id="171953"/>
    <lineage>
        <taxon>Bacteria</taxon>
        <taxon>Pseudomonadati</taxon>
        <taxon>Acidobacteriota</taxon>
        <taxon>environmental samples</taxon>
    </lineage>
</organism>
<dbReference type="PANTHER" id="PTHR39087:SF2">
    <property type="entry name" value="UPF0104 MEMBRANE PROTEIN MJ1595"/>
    <property type="match status" value="1"/>
</dbReference>
<dbReference type="Pfam" id="PF03706">
    <property type="entry name" value="LPG_synthase_TM"/>
    <property type="match status" value="1"/>
</dbReference>
<feature type="transmembrane region" description="Helical" evidence="6">
    <location>
        <begin position="131"/>
        <end position="148"/>
    </location>
</feature>
<dbReference type="PANTHER" id="PTHR39087">
    <property type="entry name" value="UPF0104 MEMBRANE PROTEIN MJ1595"/>
    <property type="match status" value="1"/>
</dbReference>
<dbReference type="GO" id="GO:0005886">
    <property type="term" value="C:plasma membrane"/>
    <property type="evidence" value="ECO:0007669"/>
    <property type="project" value="UniProtKB-SubCell"/>
</dbReference>
<feature type="transmembrane region" description="Helical" evidence="6">
    <location>
        <begin position="276"/>
        <end position="296"/>
    </location>
</feature>
<comment type="subcellular location">
    <subcellularLocation>
        <location evidence="1">Cell membrane</location>
        <topology evidence="1">Multi-pass membrane protein</topology>
    </subcellularLocation>
</comment>
<feature type="transmembrane region" description="Helical" evidence="6">
    <location>
        <begin position="46"/>
        <end position="64"/>
    </location>
</feature>
<evidence type="ECO:0000256" key="1">
    <source>
        <dbReference type="ARBA" id="ARBA00004651"/>
    </source>
</evidence>
<protein>
    <recommendedName>
        <fullName evidence="8">Flippase-like domain-containing protein</fullName>
    </recommendedName>
</protein>
<dbReference type="AlphaFoldDB" id="G8DPM3"/>
<feature type="transmembrane region" description="Helical" evidence="6">
    <location>
        <begin position="220"/>
        <end position="241"/>
    </location>
</feature>
<dbReference type="EMBL" id="HQ856049">
    <property type="protein sequence ID" value="AER58201.1"/>
    <property type="molecule type" value="Genomic_DNA"/>
</dbReference>
<keyword evidence="2" id="KW-1003">Cell membrane</keyword>
<accession>G8DPM3</accession>
<evidence type="ECO:0000256" key="5">
    <source>
        <dbReference type="ARBA" id="ARBA00023136"/>
    </source>
</evidence>
<feature type="transmembrane region" description="Helical" evidence="6">
    <location>
        <begin position="302"/>
        <end position="325"/>
    </location>
</feature>
<evidence type="ECO:0000256" key="3">
    <source>
        <dbReference type="ARBA" id="ARBA00022692"/>
    </source>
</evidence>
<name>G8DPM3_9BACT</name>